<sequence>MNSYGRAALAHWREHLPGQYGMLPDPLAYFTRLGEKAERQAGELTDAMVLAGTPVGGETGEQRSVRLLAVMDEAEQLVLRKLIRPPAEPSPDGAPPGLAAPPPPV</sequence>
<organism evidence="2 3">
    <name type="scientific">Streptomyces akebiae</name>
    <dbReference type="NCBI Taxonomy" id="2865673"/>
    <lineage>
        <taxon>Bacteria</taxon>
        <taxon>Bacillati</taxon>
        <taxon>Actinomycetota</taxon>
        <taxon>Actinomycetes</taxon>
        <taxon>Kitasatosporales</taxon>
        <taxon>Streptomycetaceae</taxon>
        <taxon>Streptomyces</taxon>
    </lineage>
</organism>
<evidence type="ECO:0000313" key="3">
    <source>
        <dbReference type="Proteomes" id="UP000827138"/>
    </source>
</evidence>
<accession>A0ABX8XKH2</accession>
<dbReference type="EMBL" id="CP080647">
    <property type="protein sequence ID" value="QYX76139.1"/>
    <property type="molecule type" value="Genomic_DNA"/>
</dbReference>
<dbReference type="Proteomes" id="UP000827138">
    <property type="component" value="Chromosome"/>
</dbReference>
<reference evidence="2 3" key="1">
    <citation type="submission" date="2021-08" db="EMBL/GenBank/DDBJ databases">
        <authorList>
            <person name="Ping M."/>
        </authorList>
    </citation>
    <scope>NUCLEOTIDE SEQUENCE [LARGE SCALE GENOMIC DNA]</scope>
    <source>
        <strain evidence="2 3">MG28</strain>
    </source>
</reference>
<protein>
    <submittedName>
        <fullName evidence="2">Uncharacterized protein</fullName>
    </submittedName>
</protein>
<name>A0ABX8XKH2_9ACTN</name>
<feature type="compositionally biased region" description="Pro residues" evidence="1">
    <location>
        <begin position="86"/>
        <end position="105"/>
    </location>
</feature>
<gene>
    <name evidence="2" type="ORF">K1J60_06120</name>
</gene>
<proteinExistence type="predicted"/>
<keyword evidence="3" id="KW-1185">Reference proteome</keyword>
<evidence type="ECO:0000256" key="1">
    <source>
        <dbReference type="SAM" id="MobiDB-lite"/>
    </source>
</evidence>
<dbReference type="RefSeq" id="WP_220645274.1">
    <property type="nucleotide sequence ID" value="NZ_CP080647.1"/>
</dbReference>
<evidence type="ECO:0000313" key="2">
    <source>
        <dbReference type="EMBL" id="QYX76139.1"/>
    </source>
</evidence>
<feature type="region of interest" description="Disordered" evidence="1">
    <location>
        <begin position="84"/>
        <end position="105"/>
    </location>
</feature>